<gene>
    <name evidence="1" type="ORF">A3860_38025</name>
</gene>
<accession>A0A1V9FLM7</accession>
<proteinExistence type="predicted"/>
<dbReference type="RefSeq" id="WP_216823566.1">
    <property type="nucleotide sequence ID" value="NZ_LVYD01000083.1"/>
</dbReference>
<protein>
    <submittedName>
        <fullName evidence="1">Uncharacterized protein</fullName>
    </submittedName>
</protein>
<dbReference type="AlphaFoldDB" id="A0A1V9FLM7"/>
<reference evidence="1 2" key="1">
    <citation type="submission" date="2016-03" db="EMBL/GenBank/DDBJ databases">
        <title>Niastella vici sp. nov., isolated from farmland soil.</title>
        <authorList>
            <person name="Chen L."/>
            <person name="Wang D."/>
            <person name="Yang S."/>
            <person name="Wang G."/>
        </authorList>
    </citation>
    <scope>NUCLEOTIDE SEQUENCE [LARGE SCALE GENOMIC DNA]</scope>
    <source>
        <strain evidence="1 2">DJ57</strain>
    </source>
</reference>
<dbReference type="EMBL" id="LVYD01000083">
    <property type="protein sequence ID" value="OQP59255.1"/>
    <property type="molecule type" value="Genomic_DNA"/>
</dbReference>
<dbReference type="Proteomes" id="UP000192796">
    <property type="component" value="Unassembled WGS sequence"/>
</dbReference>
<evidence type="ECO:0000313" key="2">
    <source>
        <dbReference type="Proteomes" id="UP000192796"/>
    </source>
</evidence>
<name>A0A1V9FLM7_9BACT</name>
<organism evidence="1 2">
    <name type="scientific">Niastella vici</name>
    <dbReference type="NCBI Taxonomy" id="1703345"/>
    <lineage>
        <taxon>Bacteria</taxon>
        <taxon>Pseudomonadati</taxon>
        <taxon>Bacteroidota</taxon>
        <taxon>Chitinophagia</taxon>
        <taxon>Chitinophagales</taxon>
        <taxon>Chitinophagaceae</taxon>
        <taxon>Niastella</taxon>
    </lineage>
</organism>
<comment type="caution">
    <text evidence="1">The sequence shown here is derived from an EMBL/GenBank/DDBJ whole genome shotgun (WGS) entry which is preliminary data.</text>
</comment>
<keyword evidence="2" id="KW-1185">Reference proteome</keyword>
<evidence type="ECO:0000313" key="1">
    <source>
        <dbReference type="EMBL" id="OQP59255.1"/>
    </source>
</evidence>
<sequence length="316" mass="36444">MKTCNNHPQWYNEPLRLTEEQTNEPTLALDDFFQCYHLNEVRQTLWQWVVAVISSAGSVSDDHHERNNHLYFYEKMEMLVEANWIMRRGCGKNNTPVSRAPGKQGRVPADEIEVPHTRFSKPARLIEKISTEPKLVIQEVFSEVTWEELHEYLLPTWLRVAVVSSESPYSDGDGRQVLYEFYDQLMIFIEALYISSEAEPEYSPSFLSAEQSANPSQVITAFFQQCPVEYVHRELCDFLDAGLGYDGGSFPNGFTPWQAWMAYNHVLCLVEAGYQLYVNKEGMIALAASQIKGKILFPKKMEEAKKILERARIVKE</sequence>